<evidence type="ECO:0000313" key="1">
    <source>
        <dbReference type="EMBL" id="MBN7771840.1"/>
    </source>
</evidence>
<dbReference type="RefSeq" id="WP_206580631.1">
    <property type="nucleotide sequence ID" value="NZ_JAFJZZ010000001.1"/>
</dbReference>
<dbReference type="AlphaFoldDB" id="A0A939D685"/>
<comment type="caution">
    <text evidence="1">The sequence shown here is derived from an EMBL/GenBank/DDBJ whole genome shotgun (WGS) entry which is preliminary data.</text>
</comment>
<organism evidence="1 2">
    <name type="scientific">Clostridium aminobutyricum</name>
    <dbReference type="NCBI Taxonomy" id="33953"/>
    <lineage>
        <taxon>Bacteria</taxon>
        <taxon>Bacillati</taxon>
        <taxon>Bacillota</taxon>
        <taxon>Clostridia</taxon>
        <taxon>Eubacteriales</taxon>
        <taxon>Clostridiaceae</taxon>
        <taxon>Clostridium</taxon>
    </lineage>
</organism>
<keyword evidence="2" id="KW-1185">Reference proteome</keyword>
<gene>
    <name evidence="1" type="ORF">JYB65_00505</name>
</gene>
<evidence type="ECO:0000313" key="2">
    <source>
        <dbReference type="Proteomes" id="UP000664545"/>
    </source>
</evidence>
<accession>A0A939D685</accession>
<dbReference type="EMBL" id="JAFJZZ010000001">
    <property type="protein sequence ID" value="MBN7771840.1"/>
    <property type="molecule type" value="Genomic_DNA"/>
</dbReference>
<proteinExistence type="predicted"/>
<sequence>MDYMTAKEAAEKWTITPRRVQVLCAQGKIPGAVRFGVTWAIPKDAVKPKDGRVKKIGMGSERNECYRRKL</sequence>
<protein>
    <submittedName>
        <fullName evidence="1">Helix-turn-helix domain-containing protein</fullName>
    </submittedName>
</protein>
<name>A0A939D685_CLOAM</name>
<dbReference type="Proteomes" id="UP000664545">
    <property type="component" value="Unassembled WGS sequence"/>
</dbReference>
<reference evidence="1" key="1">
    <citation type="submission" date="2021-02" db="EMBL/GenBank/DDBJ databases">
        <title>Abyssanaerobacter marinus gen.nov., sp., nov, anaerobic bacterium isolated from the Onnuri vent field of Indian Ocean and suggestion of Mogibacteriaceae fam. nov., and proposal of reclassification of ambiguous this family's genus member.</title>
        <authorList>
            <person name="Kim Y.J."/>
            <person name="Yang J.-A."/>
        </authorList>
    </citation>
    <scope>NUCLEOTIDE SEQUENCE</scope>
    <source>
        <strain evidence="1">DSM 2634</strain>
    </source>
</reference>